<accession>A0ABV5CQG3</accession>
<dbReference type="EC" id="2.6.1.-" evidence="4"/>
<evidence type="ECO:0000313" key="4">
    <source>
        <dbReference type="EMBL" id="MFB6394240.1"/>
    </source>
</evidence>
<dbReference type="EMBL" id="JBCGDC010000033">
    <property type="protein sequence ID" value="MFB6394240.1"/>
    <property type="molecule type" value="Genomic_DNA"/>
</dbReference>
<dbReference type="InterPro" id="IPR015424">
    <property type="entry name" value="PyrdxlP-dep_Trfase"/>
</dbReference>
<dbReference type="PIRSF" id="PIRSF000390">
    <property type="entry name" value="PLP_StrS"/>
    <property type="match status" value="1"/>
</dbReference>
<name>A0ABV5CQG3_9ACTN</name>
<dbReference type="SUPFAM" id="SSF53383">
    <property type="entry name" value="PLP-dependent transferases"/>
    <property type="match status" value="1"/>
</dbReference>
<dbReference type="InterPro" id="IPR000653">
    <property type="entry name" value="DegT/StrS_aminotransferase"/>
</dbReference>
<keyword evidence="4" id="KW-0032">Aminotransferase</keyword>
<protein>
    <submittedName>
        <fullName evidence="4">DegT/DnrJ/EryC1/StrS family aminotransferase</fullName>
        <ecNumber evidence="4">2.6.1.-</ecNumber>
    </submittedName>
</protein>
<dbReference type="PANTHER" id="PTHR30244">
    <property type="entry name" value="TRANSAMINASE"/>
    <property type="match status" value="1"/>
</dbReference>
<dbReference type="Gene3D" id="3.40.640.10">
    <property type="entry name" value="Type I PLP-dependent aspartate aminotransferase-like (Major domain)"/>
    <property type="match status" value="1"/>
</dbReference>
<evidence type="ECO:0000256" key="1">
    <source>
        <dbReference type="ARBA" id="ARBA00022898"/>
    </source>
</evidence>
<keyword evidence="1 3" id="KW-0663">Pyridoxal phosphate</keyword>
<dbReference type="Pfam" id="PF01041">
    <property type="entry name" value="DegT_DnrJ_EryC1"/>
    <property type="match status" value="1"/>
</dbReference>
<organism evidence="4 5">
    <name type="scientific">Polymorphospora lycopeni</name>
    <dbReference type="NCBI Taxonomy" id="3140240"/>
    <lineage>
        <taxon>Bacteria</taxon>
        <taxon>Bacillati</taxon>
        <taxon>Actinomycetota</taxon>
        <taxon>Actinomycetes</taxon>
        <taxon>Micromonosporales</taxon>
        <taxon>Micromonosporaceae</taxon>
        <taxon>Polymorphospora</taxon>
    </lineage>
</organism>
<dbReference type="CDD" id="cd00616">
    <property type="entry name" value="AHBA_syn"/>
    <property type="match status" value="1"/>
</dbReference>
<comment type="caution">
    <text evidence="4">The sequence shown here is derived from an EMBL/GenBank/DDBJ whole genome shotgun (WGS) entry which is preliminary data.</text>
</comment>
<comment type="similarity">
    <text evidence="2 3">Belongs to the DegT/DnrJ/EryC1 family.</text>
</comment>
<dbReference type="InterPro" id="IPR015422">
    <property type="entry name" value="PyrdxlP-dep_Trfase_small"/>
</dbReference>
<reference evidence="4 5" key="1">
    <citation type="submission" date="2024-04" db="EMBL/GenBank/DDBJ databases">
        <title>Polymorphospora sp. isolated from Baiyangdian Lake in Xiong'an New Area.</title>
        <authorList>
            <person name="Zhang X."/>
            <person name="Liu J."/>
        </authorList>
    </citation>
    <scope>NUCLEOTIDE SEQUENCE [LARGE SCALE GENOMIC DNA]</scope>
    <source>
        <strain evidence="4 5">2-325</strain>
    </source>
</reference>
<keyword evidence="4" id="KW-0808">Transferase</keyword>
<gene>
    <name evidence="4" type="ORF">AAFH96_14135</name>
</gene>
<evidence type="ECO:0000313" key="5">
    <source>
        <dbReference type="Proteomes" id="UP001582793"/>
    </source>
</evidence>
<dbReference type="Gene3D" id="3.90.1150.10">
    <property type="entry name" value="Aspartate Aminotransferase, domain 1"/>
    <property type="match status" value="1"/>
</dbReference>
<dbReference type="InterPro" id="IPR015421">
    <property type="entry name" value="PyrdxlP-dep_Trfase_major"/>
</dbReference>
<keyword evidence="5" id="KW-1185">Reference proteome</keyword>
<dbReference type="PANTHER" id="PTHR30244:SF36">
    <property type="entry name" value="3-OXO-GLUCOSE-6-PHOSPHATE:GLUTAMATE AMINOTRANSFERASE"/>
    <property type="match status" value="1"/>
</dbReference>
<dbReference type="Proteomes" id="UP001582793">
    <property type="component" value="Unassembled WGS sequence"/>
</dbReference>
<proteinExistence type="inferred from homology"/>
<dbReference type="RefSeq" id="WP_375734455.1">
    <property type="nucleotide sequence ID" value="NZ_JBCGDC010000033.1"/>
</dbReference>
<evidence type="ECO:0000256" key="3">
    <source>
        <dbReference type="RuleBase" id="RU004508"/>
    </source>
</evidence>
<dbReference type="GO" id="GO:0008483">
    <property type="term" value="F:transaminase activity"/>
    <property type="evidence" value="ECO:0007669"/>
    <property type="project" value="UniProtKB-KW"/>
</dbReference>
<sequence length="383" mass="41171">MKRVPFRDIRAENAAFRDELVAATTTVVDEGAFVLGEQCALFEAEWAAYCATAHAVGVGSGLAALELILRAYDLGPGDEVLVPAYTFIATWLAVSATGATPVPVDVDRRTGNIDPGATLAAVGPRTAAVIAVHLFGTPAPMAELRRVADRHGLLLIEDAAQAHGATYHGRRCGSLADAAAFSFYPTKNLGALGDGGAVTTDSTAVAQRVRRLRNYGMSTRYEHQERGTNSRLDEIQAAMLRVKLRRLDTLNRARRMVAARYLALLADSAIQLPPQPDDSDPVWHIFNIRHRERDRIRSALHRDGIDTRVYYPEPPHESRAYRAARPWPELPVAGELARTSLALPCHPHAADTAPRVAASVRAALTANGRGTGGSDVAAVEGVA</sequence>
<evidence type="ECO:0000256" key="2">
    <source>
        <dbReference type="ARBA" id="ARBA00037999"/>
    </source>
</evidence>